<evidence type="ECO:0000256" key="2">
    <source>
        <dbReference type="ARBA" id="ARBA00022475"/>
    </source>
</evidence>
<dbReference type="GO" id="GO:0016757">
    <property type="term" value="F:glycosyltransferase activity"/>
    <property type="evidence" value="ECO:0007669"/>
    <property type="project" value="UniProtKB-KW"/>
</dbReference>
<sequence>MTTASPWITGRWLFGRPARPCHAIAIPARDEAAQITGCLDACRVALDATGDGGVILLLVNNATDDTVARAAAWARGLPGNGPALDLVDVSLPPAHAHAGGARRLAMDLARAHLSADGVLATTDADTRPAPDWLTATRHALDAGAALVCGRLQFDAAEWAALPAAARRRAVVEGQYRRLSLRIATAIDPDPADPWPHHGMACGASLAMRGRHYDRVGGLPAVPWAEDRALARRMAAHDLPVRHADRVRVITSCRMAGRAAGGLAATLAAPLTQPDPLSDEDFAPPDILLRRVSMRAILRRHWGQRPGFGAAWAALDAASPSLRHPRMRWSAVQAHLPQLAQLASLVCGHSRLPARRLAS</sequence>
<gene>
    <name evidence="7" type="ORF">WG926_12265</name>
</gene>
<keyword evidence="8" id="KW-1185">Reference proteome</keyword>
<dbReference type="SUPFAM" id="SSF53448">
    <property type="entry name" value="Nucleotide-diphospho-sugar transferases"/>
    <property type="match status" value="1"/>
</dbReference>
<keyword evidence="4 7" id="KW-0808">Transferase</keyword>
<dbReference type="PANTHER" id="PTHR43646">
    <property type="entry name" value="GLYCOSYLTRANSFERASE"/>
    <property type="match status" value="1"/>
</dbReference>
<feature type="domain" description="Glycosyltransferase 2-like" evidence="6">
    <location>
        <begin position="24"/>
        <end position="158"/>
    </location>
</feature>
<proteinExistence type="predicted"/>
<keyword evidence="2" id="KW-1003">Cell membrane</keyword>
<dbReference type="EC" id="2.4.-.-" evidence="7"/>
<comment type="caution">
    <text evidence="7">The sequence shown here is derived from an EMBL/GenBank/DDBJ whole genome shotgun (WGS) entry which is preliminary data.</text>
</comment>
<dbReference type="Gene3D" id="3.90.550.10">
    <property type="entry name" value="Spore Coat Polysaccharide Biosynthesis Protein SpsA, Chain A"/>
    <property type="match status" value="1"/>
</dbReference>
<dbReference type="EMBL" id="JBBKTW010000004">
    <property type="protein sequence ID" value="MEN2989080.1"/>
    <property type="molecule type" value="Genomic_DNA"/>
</dbReference>
<evidence type="ECO:0000256" key="3">
    <source>
        <dbReference type="ARBA" id="ARBA00022676"/>
    </source>
</evidence>
<accession>A0ABU9YJU6</accession>
<keyword evidence="5" id="KW-0472">Membrane</keyword>
<evidence type="ECO:0000256" key="4">
    <source>
        <dbReference type="ARBA" id="ARBA00022679"/>
    </source>
</evidence>
<evidence type="ECO:0000313" key="8">
    <source>
        <dbReference type="Proteomes" id="UP001413721"/>
    </source>
</evidence>
<protein>
    <submittedName>
        <fullName evidence="7">Glycosyltransferase</fullName>
        <ecNumber evidence="7">2.4.-.-</ecNumber>
    </submittedName>
</protein>
<dbReference type="RefSeq" id="WP_345937434.1">
    <property type="nucleotide sequence ID" value="NZ_JBBKTW010000004.1"/>
</dbReference>
<evidence type="ECO:0000256" key="5">
    <source>
        <dbReference type="ARBA" id="ARBA00023136"/>
    </source>
</evidence>
<dbReference type="InterPro" id="IPR001173">
    <property type="entry name" value="Glyco_trans_2-like"/>
</dbReference>
<dbReference type="PANTHER" id="PTHR43646:SF2">
    <property type="entry name" value="GLYCOSYLTRANSFERASE 2-LIKE DOMAIN-CONTAINING PROTEIN"/>
    <property type="match status" value="1"/>
</dbReference>
<organism evidence="7 8">
    <name type="scientific">Tistrella arctica</name>
    <dbReference type="NCBI Taxonomy" id="3133430"/>
    <lineage>
        <taxon>Bacteria</taxon>
        <taxon>Pseudomonadati</taxon>
        <taxon>Pseudomonadota</taxon>
        <taxon>Alphaproteobacteria</taxon>
        <taxon>Geminicoccales</taxon>
        <taxon>Geminicoccaceae</taxon>
        <taxon>Tistrella</taxon>
    </lineage>
</organism>
<evidence type="ECO:0000313" key="7">
    <source>
        <dbReference type="EMBL" id="MEN2989080.1"/>
    </source>
</evidence>
<dbReference type="Pfam" id="PF00535">
    <property type="entry name" value="Glycos_transf_2"/>
    <property type="match status" value="1"/>
</dbReference>
<reference evidence="7 8" key="1">
    <citation type="submission" date="2024-03" db="EMBL/GenBank/DDBJ databases">
        <title>High-quality draft genome sequencing of Tistrella sp. BH-R2-4.</title>
        <authorList>
            <person name="Dong C."/>
        </authorList>
    </citation>
    <scope>NUCLEOTIDE SEQUENCE [LARGE SCALE GENOMIC DNA]</scope>
    <source>
        <strain evidence="7 8">BH-R2-4</strain>
    </source>
</reference>
<name>A0ABU9YJU6_9PROT</name>
<dbReference type="Proteomes" id="UP001413721">
    <property type="component" value="Unassembled WGS sequence"/>
</dbReference>
<dbReference type="InterPro" id="IPR029044">
    <property type="entry name" value="Nucleotide-diphossugar_trans"/>
</dbReference>
<evidence type="ECO:0000256" key="1">
    <source>
        <dbReference type="ARBA" id="ARBA00004236"/>
    </source>
</evidence>
<keyword evidence="3 7" id="KW-0328">Glycosyltransferase</keyword>
<comment type="subcellular location">
    <subcellularLocation>
        <location evidence="1">Cell membrane</location>
    </subcellularLocation>
</comment>
<evidence type="ECO:0000259" key="6">
    <source>
        <dbReference type="Pfam" id="PF00535"/>
    </source>
</evidence>